<sequence>MSEAIAPSTEPSAGQSGAVASGSGSPIGSGSPAPLAPAAGFASAVTAAPAASPAEAVAHFTARLAFETDVSDVAADLAAGVPGVVVVDTRDGRGWDQGHVLGAVHIPTRDIAARAPDLIGRDVTVVVHCWGPGCNGATKAALEFARLGYAVKEMIGGFEYWAREGLPVQTGSGEVVRHAPDPLTGPVVGAACAC</sequence>
<dbReference type="SMART" id="SM00450">
    <property type="entry name" value="RHOD"/>
    <property type="match status" value="1"/>
</dbReference>
<organism evidence="3 4">
    <name type="scientific">Thermomonospora echinospora</name>
    <dbReference type="NCBI Taxonomy" id="1992"/>
    <lineage>
        <taxon>Bacteria</taxon>
        <taxon>Bacillati</taxon>
        <taxon>Actinomycetota</taxon>
        <taxon>Actinomycetes</taxon>
        <taxon>Streptosporangiales</taxon>
        <taxon>Thermomonosporaceae</taxon>
        <taxon>Thermomonospora</taxon>
    </lineage>
</organism>
<dbReference type="OrthoDB" id="9802991at2"/>
<gene>
    <name evidence="3" type="ORF">SAMN04489712_11165</name>
</gene>
<dbReference type="Pfam" id="PF00581">
    <property type="entry name" value="Rhodanese"/>
    <property type="match status" value="1"/>
</dbReference>
<dbReference type="PANTHER" id="PTHR43031:SF1">
    <property type="entry name" value="PYRIDINE NUCLEOTIDE-DISULPHIDE OXIDOREDUCTASE"/>
    <property type="match status" value="1"/>
</dbReference>
<reference evidence="4" key="1">
    <citation type="submission" date="2016-10" db="EMBL/GenBank/DDBJ databases">
        <authorList>
            <person name="Varghese N."/>
            <person name="Submissions S."/>
        </authorList>
    </citation>
    <scope>NUCLEOTIDE SEQUENCE [LARGE SCALE GENOMIC DNA]</scope>
    <source>
        <strain evidence="4">DSM 43163</strain>
    </source>
</reference>
<dbReference type="AlphaFoldDB" id="A0A1H6CS68"/>
<keyword evidence="4" id="KW-1185">Reference proteome</keyword>
<dbReference type="RefSeq" id="WP_103940078.1">
    <property type="nucleotide sequence ID" value="NZ_FNVO01000011.1"/>
</dbReference>
<dbReference type="InterPro" id="IPR001763">
    <property type="entry name" value="Rhodanese-like_dom"/>
</dbReference>
<dbReference type="EMBL" id="FNVO01000011">
    <property type="protein sequence ID" value="SEG75627.1"/>
    <property type="molecule type" value="Genomic_DNA"/>
</dbReference>
<dbReference type="Gene3D" id="3.40.250.10">
    <property type="entry name" value="Rhodanese-like domain"/>
    <property type="match status" value="1"/>
</dbReference>
<evidence type="ECO:0000256" key="1">
    <source>
        <dbReference type="SAM" id="MobiDB-lite"/>
    </source>
</evidence>
<accession>A0A1H6CS68</accession>
<keyword evidence="3" id="KW-0808">Transferase</keyword>
<name>A0A1H6CS68_9ACTN</name>
<protein>
    <submittedName>
        <fullName evidence="3">Rhodanese-related sulfurtransferase</fullName>
    </submittedName>
</protein>
<feature type="compositionally biased region" description="Low complexity" evidence="1">
    <location>
        <begin position="11"/>
        <end position="33"/>
    </location>
</feature>
<feature type="region of interest" description="Disordered" evidence="1">
    <location>
        <begin position="1"/>
        <end position="33"/>
    </location>
</feature>
<evidence type="ECO:0000259" key="2">
    <source>
        <dbReference type="PROSITE" id="PS50206"/>
    </source>
</evidence>
<dbReference type="SUPFAM" id="SSF52821">
    <property type="entry name" value="Rhodanese/Cell cycle control phosphatase"/>
    <property type="match status" value="1"/>
</dbReference>
<evidence type="ECO:0000313" key="4">
    <source>
        <dbReference type="Proteomes" id="UP000236723"/>
    </source>
</evidence>
<dbReference type="GO" id="GO:0016740">
    <property type="term" value="F:transferase activity"/>
    <property type="evidence" value="ECO:0007669"/>
    <property type="project" value="UniProtKB-KW"/>
</dbReference>
<feature type="domain" description="Rhodanese" evidence="2">
    <location>
        <begin position="80"/>
        <end position="170"/>
    </location>
</feature>
<evidence type="ECO:0000313" key="3">
    <source>
        <dbReference type="EMBL" id="SEG75627.1"/>
    </source>
</evidence>
<dbReference type="InterPro" id="IPR036873">
    <property type="entry name" value="Rhodanese-like_dom_sf"/>
</dbReference>
<dbReference type="InterPro" id="IPR050229">
    <property type="entry name" value="GlpE_sulfurtransferase"/>
</dbReference>
<proteinExistence type="predicted"/>
<dbReference type="PROSITE" id="PS50206">
    <property type="entry name" value="RHODANESE_3"/>
    <property type="match status" value="1"/>
</dbReference>
<dbReference type="PANTHER" id="PTHR43031">
    <property type="entry name" value="FAD-DEPENDENT OXIDOREDUCTASE"/>
    <property type="match status" value="1"/>
</dbReference>
<dbReference type="Proteomes" id="UP000236723">
    <property type="component" value="Unassembled WGS sequence"/>
</dbReference>